<feature type="domain" description="RIN4 pathogenic type III effector avirulence factor Avr cleavage site" evidence="2">
    <location>
        <begin position="270"/>
        <end position="301"/>
    </location>
</feature>
<feature type="domain" description="RIN4 pathogenic type III effector avirulence factor Avr cleavage site" evidence="2">
    <location>
        <begin position="33"/>
        <end position="61"/>
    </location>
</feature>
<evidence type="ECO:0000313" key="4">
    <source>
        <dbReference type="Proteomes" id="UP000187609"/>
    </source>
</evidence>
<feature type="non-terminal residue" evidence="3">
    <location>
        <position position="1"/>
    </location>
</feature>
<feature type="compositionally biased region" description="Basic and acidic residues" evidence="1">
    <location>
        <begin position="130"/>
        <end position="145"/>
    </location>
</feature>
<accession>A0A1J6IAR4</accession>
<dbReference type="Pfam" id="PF05627">
    <property type="entry name" value="AvrRpt-cleavage"/>
    <property type="match status" value="3"/>
</dbReference>
<name>A0A1J6IAR4_NICAT</name>
<organism evidence="3 4">
    <name type="scientific">Nicotiana attenuata</name>
    <name type="common">Coyote tobacco</name>
    <dbReference type="NCBI Taxonomy" id="49451"/>
    <lineage>
        <taxon>Eukaryota</taxon>
        <taxon>Viridiplantae</taxon>
        <taxon>Streptophyta</taxon>
        <taxon>Embryophyta</taxon>
        <taxon>Tracheophyta</taxon>
        <taxon>Spermatophyta</taxon>
        <taxon>Magnoliopsida</taxon>
        <taxon>eudicotyledons</taxon>
        <taxon>Gunneridae</taxon>
        <taxon>Pentapetalae</taxon>
        <taxon>asterids</taxon>
        <taxon>lamiids</taxon>
        <taxon>Solanales</taxon>
        <taxon>Solanaceae</taxon>
        <taxon>Nicotianoideae</taxon>
        <taxon>Nicotianeae</taxon>
        <taxon>Nicotiana</taxon>
    </lineage>
</organism>
<dbReference type="PANTHER" id="PTHR33882">
    <property type="entry name" value="PATHOGENIC TYPE III EFFECTOR AVIRULENCE FACTOR AVR AVRRPT-CLEAVAGE: CLEAVAGE SITE PROTEIN"/>
    <property type="match status" value="1"/>
</dbReference>
<feature type="domain" description="RIN4 pathogenic type III effector avirulence factor Avr cleavage site" evidence="2">
    <location>
        <begin position="150"/>
        <end position="183"/>
    </location>
</feature>
<dbReference type="InterPro" id="IPR008700">
    <property type="entry name" value="TypeIII_avirulence_cleave"/>
</dbReference>
<sequence>FPKKIPPFSLFFFLSNFSSNMAKQREKYGLPYVPQFGAWDHKTGDNLNFSMVFSQARANKKQNRHNLAQHNLGNEQEILAKLQEVSPREDSSTPVPQFGERNQKTEGNPDYSKVSPKAHANKKSHRHDLTHRSLGNEKELGKHQEVSSMKRPMSVPQFGVWDQKSGGSPDYAKVSPQARAEKKQHKHASARRKLGNEQELRKHNEASPRKNSPVAMPQHGAQDQKTGDNPNYPMVFSQAHAKKKQHKPHSLGNEQELGKRQDVSPMKTGWLSVPQFGEWDQKTPSETNYSVVFSQARANRKHHKSDLTHRSYDFEQELLCREREQAARRKKNKFLTYLSCCLPV</sequence>
<feature type="compositionally biased region" description="Basic residues" evidence="1">
    <location>
        <begin position="119"/>
        <end position="129"/>
    </location>
</feature>
<dbReference type="Gramene" id="OIS97631">
    <property type="protein sequence ID" value="OIS97631"/>
    <property type="gene ID" value="A4A49_10584"/>
</dbReference>
<comment type="caution">
    <text evidence="3">The sequence shown here is derived from an EMBL/GenBank/DDBJ whole genome shotgun (WGS) entry which is preliminary data.</text>
</comment>
<dbReference type="AlphaFoldDB" id="A0A1J6IAR4"/>
<proteinExistence type="predicted"/>
<keyword evidence="4" id="KW-1185">Reference proteome</keyword>
<feature type="compositionally biased region" description="Basic residues" evidence="1">
    <location>
        <begin position="240"/>
        <end position="249"/>
    </location>
</feature>
<dbReference type="OMA" id="QDVSPMK"/>
<gene>
    <name evidence="3" type="ORF">A4A49_10584</name>
</gene>
<evidence type="ECO:0000259" key="2">
    <source>
        <dbReference type="Pfam" id="PF05627"/>
    </source>
</evidence>
<dbReference type="PANTHER" id="PTHR33882:SF11">
    <property type="entry name" value="RPM1-INTERACTING PROTEIN 4 (RIN4) FAMILY PROTEIN"/>
    <property type="match status" value="1"/>
</dbReference>
<protein>
    <recommendedName>
        <fullName evidence="2">RIN4 pathogenic type III effector avirulence factor Avr cleavage site domain-containing protein</fullName>
    </recommendedName>
</protein>
<evidence type="ECO:0000313" key="3">
    <source>
        <dbReference type="EMBL" id="OIS97631.1"/>
    </source>
</evidence>
<feature type="compositionally biased region" description="Basic residues" evidence="1">
    <location>
        <begin position="182"/>
        <end position="193"/>
    </location>
</feature>
<feature type="compositionally biased region" description="Basic and acidic residues" evidence="1">
    <location>
        <begin position="194"/>
        <end position="208"/>
    </location>
</feature>
<feature type="region of interest" description="Disordered" evidence="1">
    <location>
        <begin position="84"/>
        <end position="266"/>
    </location>
</feature>
<reference evidence="3" key="1">
    <citation type="submission" date="2016-11" db="EMBL/GenBank/DDBJ databases">
        <title>The genome of Nicotiana attenuata.</title>
        <authorList>
            <person name="Xu S."/>
            <person name="Brockmoeller T."/>
            <person name="Gaquerel E."/>
            <person name="Navarro A."/>
            <person name="Kuhl H."/>
            <person name="Gase K."/>
            <person name="Ling Z."/>
            <person name="Zhou W."/>
            <person name="Kreitzer C."/>
            <person name="Stanke M."/>
            <person name="Tang H."/>
            <person name="Lyons E."/>
            <person name="Pandey P."/>
            <person name="Pandey S.P."/>
            <person name="Timmermann B."/>
            <person name="Baldwin I.T."/>
        </authorList>
    </citation>
    <scope>NUCLEOTIDE SEQUENCE [LARGE SCALE GENOMIC DNA]</scope>
    <source>
        <strain evidence="3">UT</strain>
    </source>
</reference>
<evidence type="ECO:0000256" key="1">
    <source>
        <dbReference type="SAM" id="MobiDB-lite"/>
    </source>
</evidence>
<dbReference type="EMBL" id="MJEQ01037192">
    <property type="protein sequence ID" value="OIS97631.1"/>
    <property type="molecule type" value="Genomic_DNA"/>
</dbReference>
<dbReference type="Proteomes" id="UP000187609">
    <property type="component" value="Unassembled WGS sequence"/>
</dbReference>